<accession>A0A3P3VRL4</accession>
<proteinExistence type="predicted"/>
<reference evidence="1 2" key="2">
    <citation type="submission" date="2018-12" db="EMBL/GenBank/DDBJ databases">
        <title>Simiduia agarivorans gen. nov., sp. nov., a marine, agarolytic bacterium isolated from shallow coastal water from Keelung, Taiwan.</title>
        <authorList>
            <person name="Shieh W.Y."/>
        </authorList>
    </citation>
    <scope>NUCLEOTIDE SEQUENCE [LARGE SCALE GENOMIC DNA]</scope>
    <source>
        <strain evidence="1 2">GTF-13</strain>
    </source>
</reference>
<organism evidence="1 2">
    <name type="scientific">Aestuariirhabdus litorea</name>
    <dbReference type="NCBI Taxonomy" id="2528527"/>
    <lineage>
        <taxon>Bacteria</taxon>
        <taxon>Pseudomonadati</taxon>
        <taxon>Pseudomonadota</taxon>
        <taxon>Gammaproteobacteria</taxon>
        <taxon>Oceanospirillales</taxon>
        <taxon>Aestuariirhabdaceae</taxon>
        <taxon>Aestuariirhabdus</taxon>
    </lineage>
</organism>
<comment type="caution">
    <text evidence="1">The sequence shown here is derived from an EMBL/GenBank/DDBJ whole genome shotgun (WGS) entry which is preliminary data.</text>
</comment>
<sequence length="513" mass="58473">MNLNKMELYTPVQEITRSTLFEATPKAVKRELQELPLGNIPESLKRCTSMLALLNRTRVAHSDRIGIMQSFDYSYRIFESYFRPSVSIKYLRPKKQEEVSSLLQLKEEMANGYKIILKESLSNSGGGRELAVQIYMSIYYLGHCLLHSYDNFQQPSPQLWSEINHLYHLAEHRHLHQVTMGQAFEPVTANTSGDLYKQLLMLEAANPYHLNSGEHWVLYNYLGHWSKYVMLDRNRPDEGQDEYFMVDLNQAEKPFSKHSHQPPASSELRVINSKKLISLTEQHINTLAAGSSSTAIGMPASINSEHAIELLQQVCNSWKQLNYRQDLRIPVSAMAGIVWGIHSIHHLLSPASMESDLRTPQKTTGKMMNESHGGFCVRLSRADQQNLYNGQVVAMRSDRQSHPHWILGIVRWQQSTPDAHKLLGVEYIRGAVRPIKLCAQDRPGPGENYRTGLLVTQRSNGRQQHSVLTASGVYDTGREIHLDVPQQGKQYDVRASELLTRTPLIDRFSFQAA</sequence>
<reference evidence="1 2" key="1">
    <citation type="submission" date="2018-08" db="EMBL/GenBank/DDBJ databases">
        <authorList>
            <person name="Khan S.A."/>
        </authorList>
    </citation>
    <scope>NUCLEOTIDE SEQUENCE [LARGE SCALE GENOMIC DNA]</scope>
    <source>
        <strain evidence="1 2">GTF-13</strain>
    </source>
</reference>
<dbReference type="Proteomes" id="UP000280792">
    <property type="component" value="Unassembled WGS sequence"/>
</dbReference>
<keyword evidence="2" id="KW-1185">Reference proteome</keyword>
<evidence type="ECO:0008006" key="3">
    <source>
        <dbReference type="Google" id="ProtNLM"/>
    </source>
</evidence>
<gene>
    <name evidence="1" type="ORF">D0544_03295</name>
</gene>
<evidence type="ECO:0000313" key="1">
    <source>
        <dbReference type="EMBL" id="RRJ84159.1"/>
    </source>
</evidence>
<dbReference type="RefSeq" id="WP_125014585.1">
    <property type="nucleotide sequence ID" value="NZ_QWEZ01000001.1"/>
</dbReference>
<name>A0A3P3VRL4_9GAMM</name>
<protein>
    <recommendedName>
        <fullName evidence="3">GTPase</fullName>
    </recommendedName>
</protein>
<dbReference type="AlphaFoldDB" id="A0A3P3VRL4"/>
<dbReference type="EMBL" id="QWEZ01000001">
    <property type="protein sequence ID" value="RRJ84159.1"/>
    <property type="molecule type" value="Genomic_DNA"/>
</dbReference>
<evidence type="ECO:0000313" key="2">
    <source>
        <dbReference type="Proteomes" id="UP000280792"/>
    </source>
</evidence>